<dbReference type="AlphaFoldDB" id="A0A0E9NGB0"/>
<comment type="subunit">
    <text evidence="4">Component of the exocyst complex.</text>
</comment>
<evidence type="ECO:0000256" key="3">
    <source>
        <dbReference type="ARBA" id="ARBA00022483"/>
    </source>
</evidence>
<dbReference type="PANTHER" id="PTHR13043">
    <property type="entry name" value="EXOCYST COMPLEX COMPONENT SEC5"/>
    <property type="match status" value="1"/>
</dbReference>
<dbReference type="Proteomes" id="UP000033140">
    <property type="component" value="Unassembled WGS sequence"/>
</dbReference>
<dbReference type="InterPro" id="IPR029175">
    <property type="entry name" value="EXOC2/Sec5"/>
</dbReference>
<dbReference type="GO" id="GO:0006887">
    <property type="term" value="P:exocytosis"/>
    <property type="evidence" value="ECO:0007669"/>
    <property type="project" value="UniProtKB-KW"/>
</dbReference>
<proteinExistence type="inferred from homology"/>
<keyword evidence="4" id="KW-0653">Protein transport</keyword>
<evidence type="ECO:0000256" key="1">
    <source>
        <dbReference type="ARBA" id="ARBA00010578"/>
    </source>
</evidence>
<gene>
    <name evidence="7" type="ORF">G7K_3028-t1</name>
</gene>
<evidence type="ECO:0000259" key="6">
    <source>
        <dbReference type="Pfam" id="PF15469"/>
    </source>
</evidence>
<dbReference type="EMBL" id="BACD03000018">
    <property type="protein sequence ID" value="GAO48864.1"/>
    <property type="molecule type" value="Genomic_DNA"/>
</dbReference>
<feature type="domain" description="Exocyst complex component EXOC2/Sec5 N-terminal" evidence="6">
    <location>
        <begin position="70"/>
        <end position="912"/>
    </location>
</feature>
<dbReference type="PANTHER" id="PTHR13043:SF1">
    <property type="entry name" value="EXOCYST COMPLEX COMPONENT 2"/>
    <property type="match status" value="1"/>
</dbReference>
<feature type="region of interest" description="Disordered" evidence="5">
    <location>
        <begin position="914"/>
        <end position="954"/>
    </location>
</feature>
<reference evidence="7 8" key="1">
    <citation type="journal article" date="2011" name="J. Gen. Appl. Microbiol.">
        <title>Draft genome sequencing of the enigmatic yeast Saitoella complicata.</title>
        <authorList>
            <person name="Nishida H."/>
            <person name="Hamamoto M."/>
            <person name="Sugiyama J."/>
        </authorList>
    </citation>
    <scope>NUCLEOTIDE SEQUENCE [LARGE SCALE GENOMIC DNA]</scope>
    <source>
        <strain evidence="7 8">NRRL Y-17804</strain>
    </source>
</reference>
<comment type="function">
    <text evidence="4">Component of the exocyst complex involved in the docking of exocytic vesicles with fusion sites on the plasma membrane.</text>
</comment>
<dbReference type="GO" id="GO:0006893">
    <property type="term" value="P:Golgi to plasma membrane transport"/>
    <property type="evidence" value="ECO:0007669"/>
    <property type="project" value="UniProtKB-UniRule"/>
</dbReference>
<protein>
    <recommendedName>
        <fullName evidence="4">Exocyst complex component SEC5</fullName>
    </recommendedName>
</protein>
<organism evidence="7 8">
    <name type="scientific">Saitoella complicata (strain BCRC 22490 / CBS 7301 / JCM 7358 / NBRC 10748 / NRRL Y-17804)</name>
    <dbReference type="NCBI Taxonomy" id="698492"/>
    <lineage>
        <taxon>Eukaryota</taxon>
        <taxon>Fungi</taxon>
        <taxon>Dikarya</taxon>
        <taxon>Ascomycota</taxon>
        <taxon>Taphrinomycotina</taxon>
        <taxon>Taphrinomycotina incertae sedis</taxon>
        <taxon>Saitoella</taxon>
    </lineage>
</organism>
<feature type="compositionally biased region" description="Basic and acidic residues" evidence="5">
    <location>
        <begin position="915"/>
        <end position="938"/>
    </location>
</feature>
<name>A0A0E9NGB0_SAICN</name>
<evidence type="ECO:0000256" key="2">
    <source>
        <dbReference type="ARBA" id="ARBA00022448"/>
    </source>
</evidence>
<evidence type="ECO:0000313" key="7">
    <source>
        <dbReference type="EMBL" id="GAO48864.1"/>
    </source>
</evidence>
<feature type="region of interest" description="Disordered" evidence="5">
    <location>
        <begin position="22"/>
        <end position="47"/>
    </location>
</feature>
<evidence type="ECO:0000313" key="8">
    <source>
        <dbReference type="Proteomes" id="UP000033140"/>
    </source>
</evidence>
<dbReference type="OMA" id="RMWMDVD"/>
<keyword evidence="3 4" id="KW-0268">Exocytosis</keyword>
<reference evidence="7 8" key="2">
    <citation type="journal article" date="2014" name="J. Gen. Appl. Microbiol.">
        <title>The early diverging ascomycetous budding yeast Saitoella complicata has three histone deacetylases belonging to the Clr6, Hos2, and Rpd3 lineages.</title>
        <authorList>
            <person name="Nishida H."/>
            <person name="Matsumoto T."/>
            <person name="Kondo S."/>
            <person name="Hamamoto M."/>
            <person name="Yoshikawa H."/>
        </authorList>
    </citation>
    <scope>NUCLEOTIDE SEQUENCE [LARGE SCALE GENOMIC DNA]</scope>
    <source>
        <strain evidence="7 8">NRRL Y-17804</strain>
    </source>
</reference>
<dbReference type="GO" id="GO:0000145">
    <property type="term" value="C:exocyst"/>
    <property type="evidence" value="ECO:0007669"/>
    <property type="project" value="UniProtKB-UniRule"/>
</dbReference>
<dbReference type="InterPro" id="IPR039481">
    <property type="entry name" value="EXOC2/Sec5_N_dom"/>
</dbReference>
<comment type="caution">
    <text evidence="7">The sequence shown here is derived from an EMBL/GenBank/DDBJ whole genome shotgun (WGS) entry which is preliminary data.</text>
</comment>
<reference evidence="7 8" key="3">
    <citation type="journal article" date="2015" name="Genome Announc.">
        <title>Draft Genome Sequence of the Archiascomycetous Yeast Saitoella complicata.</title>
        <authorList>
            <person name="Yamauchi K."/>
            <person name="Kondo S."/>
            <person name="Hamamoto M."/>
            <person name="Takahashi Y."/>
            <person name="Ogura Y."/>
            <person name="Hayashi T."/>
            <person name="Nishida H."/>
        </authorList>
    </citation>
    <scope>NUCLEOTIDE SEQUENCE [LARGE SCALE GENOMIC DNA]</scope>
    <source>
        <strain evidence="7 8">NRRL Y-17804</strain>
    </source>
</reference>
<keyword evidence="8" id="KW-1185">Reference proteome</keyword>
<dbReference type="GO" id="GO:0015031">
    <property type="term" value="P:protein transport"/>
    <property type="evidence" value="ECO:0007669"/>
    <property type="project" value="UniProtKB-KW"/>
</dbReference>
<evidence type="ECO:0000256" key="5">
    <source>
        <dbReference type="SAM" id="MobiDB-lite"/>
    </source>
</evidence>
<accession>A0A0E9NGB0</accession>
<sequence length="954" mass="106809">MNYDPGSENAAILRKYNLDSLEPHHWKDTSRPKPASSNSAYGARRASRYEVLQQEEDPATEIDELSQDDSDPLGMVDSVSNVLRRKGIQIDTDPKVRAQYMITSKTFQPRTFLRDIHANASYSELRTGQDWLQHSIEQRRDDVKELVGQNFDRFVTAKSTIDDVYQDMKSATLNRENDYGIGALKSATLDANAKAQQIFTPIMENREKANTLRSTLGVLDRYKSYFNLPSTLLDCQRRKDHEGLIREYRKGENLFKEYKASDPNQQGTALMVSQRRIFEKVWNEAQRIVDNWKKDLWDGLSGEGKTDEQQMKAIGYLLEIGIDDNPIWQYLQVRHNRLRNMITATFEQDRIQFETLRRKLAAKPAPSVKQLVSYLRVPFHPKQEFAFQCDSEEIIEMWEALGDFVDDMMSELGAHLLIEFWRTVQSFVDGKAQKSMPTGPNGISKKHLSLDQMQVAQLRGMVEGLVLLICRLMGEFISSPPVALMADDMEPSTPVGGVPPVPALPAVNGGKVLAFVPAHANAVSTSRYLSSTLREIAQAVGEIHSLGLSSTVTDALRTVLGTAMQHFNDAVCKAWQQDTKHLVRLENWTRATENHDNTGFPRAIQSYTRAIIANAEKILNVANTTSGSAVQKVPQVMPTAKMIGAVRSTFLSGLYTVQQDICSLALSLNAVPTPTTKKRISAVTAEEIREVDASDTDTRILLTVSNLAEMQESVIPKLINQFELAFSLGMTEDLRTLINVLEQADDRLFKRYISGKARVVSEIIRGGVLNSGIPWATLPRPVEVHSYVYDALVTLVLVHSQVWTLTPSLLGRIITALTNSLAQDLLDAIRGIDRFGVGGMLQATLEVEFFHQTLSQFVDSTAGEKLSMVYRAIEDGYTSSDVSAEDLQAELGHVKHLLQHARKATATQFACFRKSKGDRAKSKGDAERRDERPREASRHRQQGNLNNLGPVEAA</sequence>
<comment type="similarity">
    <text evidence="1 4">Belongs to the SEC5 family.</text>
</comment>
<keyword evidence="2 4" id="KW-0813">Transport</keyword>
<dbReference type="STRING" id="698492.A0A0E9NGB0"/>
<feature type="compositionally biased region" description="Basic and acidic residues" evidence="5">
    <location>
        <begin position="22"/>
        <end position="31"/>
    </location>
</feature>
<dbReference type="Pfam" id="PF15469">
    <property type="entry name" value="Sec5"/>
    <property type="match status" value="1"/>
</dbReference>
<evidence type="ECO:0000256" key="4">
    <source>
        <dbReference type="RuleBase" id="RU365069"/>
    </source>
</evidence>